<evidence type="ECO:0000256" key="6">
    <source>
        <dbReference type="ARBA" id="ARBA00023136"/>
    </source>
</evidence>
<comment type="caution">
    <text evidence="10">Lacks conserved residue(s) required for the propagation of feature annotation.</text>
</comment>
<evidence type="ECO:0000256" key="5">
    <source>
        <dbReference type="ARBA" id="ARBA00022989"/>
    </source>
</evidence>
<feature type="disulfide bond" evidence="10">
    <location>
        <begin position="96"/>
        <end position="108"/>
    </location>
</feature>
<sequence length="163" mass="18077">MIKEYPECLPTEFVCDNKHCVPFDYFCDGDDDCRDGSDERGCQVFCDIKTQVYCAADAFCLPQSVKCNGRNDCSDGSDEAKCSGSRPKSQNSSWGCEQHEFQCGDGACIRKQFTCDGHEDCIDGSDEHSCNGEKQQLLMFTCFVPCPFHSALKSSDTNNRGGH</sequence>
<feature type="region of interest" description="Disordered" evidence="11">
    <location>
        <begin position="76"/>
        <end position="95"/>
    </location>
</feature>
<dbReference type="FunFam" id="4.10.400.10:FF:000034">
    <property type="entry name" value="Low-density lipoprotein receptor-related protein 2"/>
    <property type="match status" value="1"/>
</dbReference>
<dbReference type="GO" id="GO:0005041">
    <property type="term" value="F:low-density lipoprotein particle receptor activity"/>
    <property type="evidence" value="ECO:0007669"/>
    <property type="project" value="TreeGrafter"/>
</dbReference>
<keyword evidence="3" id="KW-0732">Signal</keyword>
<dbReference type="AlphaFoldDB" id="A0A7R8VZ22"/>
<name>A0A7R8VZ22_TIMDO</name>
<keyword evidence="8" id="KW-0675">Receptor</keyword>
<dbReference type="InterPro" id="IPR002172">
    <property type="entry name" value="LDrepeatLR_classA_rpt"/>
</dbReference>
<dbReference type="PROSITE" id="PS50068">
    <property type="entry name" value="LDLRA_2"/>
    <property type="match status" value="3"/>
</dbReference>
<comment type="subcellular location">
    <subcellularLocation>
        <location evidence="1">Membrane</location>
        <topology evidence="1">Single-pass membrane protein</topology>
    </subcellularLocation>
</comment>
<evidence type="ECO:0008006" key="13">
    <source>
        <dbReference type="Google" id="ProtNLM"/>
    </source>
</evidence>
<keyword evidence="5" id="KW-1133">Transmembrane helix</keyword>
<dbReference type="SUPFAM" id="SSF57424">
    <property type="entry name" value="LDL receptor-like module"/>
    <property type="match status" value="3"/>
</dbReference>
<keyword evidence="7 10" id="KW-1015">Disulfide bond</keyword>
<dbReference type="CDD" id="cd00112">
    <property type="entry name" value="LDLa"/>
    <property type="match status" value="2"/>
</dbReference>
<protein>
    <recommendedName>
        <fullName evidence="13">Vitellogenin receptor</fullName>
    </recommendedName>
</protein>
<feature type="disulfide bond" evidence="10">
    <location>
        <begin position="8"/>
        <end position="20"/>
    </location>
</feature>
<dbReference type="GO" id="GO:0005886">
    <property type="term" value="C:plasma membrane"/>
    <property type="evidence" value="ECO:0007669"/>
    <property type="project" value="TreeGrafter"/>
</dbReference>
<feature type="disulfide bond" evidence="10">
    <location>
        <begin position="67"/>
        <end position="82"/>
    </location>
</feature>
<dbReference type="InterPro" id="IPR051221">
    <property type="entry name" value="LDLR-related"/>
</dbReference>
<accession>A0A7R8VZ22</accession>
<evidence type="ECO:0000256" key="2">
    <source>
        <dbReference type="ARBA" id="ARBA00022692"/>
    </source>
</evidence>
<feature type="disulfide bond" evidence="10">
    <location>
        <begin position="15"/>
        <end position="33"/>
    </location>
</feature>
<dbReference type="EMBL" id="OA608153">
    <property type="protein sequence ID" value="CAD7207575.1"/>
    <property type="molecule type" value="Genomic_DNA"/>
</dbReference>
<feature type="compositionally biased region" description="Polar residues" evidence="11">
    <location>
        <begin position="86"/>
        <end position="95"/>
    </location>
</feature>
<keyword evidence="4" id="KW-0677">Repeat</keyword>
<organism evidence="12">
    <name type="scientific">Timema douglasi</name>
    <name type="common">Walking stick</name>
    <dbReference type="NCBI Taxonomy" id="61478"/>
    <lineage>
        <taxon>Eukaryota</taxon>
        <taxon>Metazoa</taxon>
        <taxon>Ecdysozoa</taxon>
        <taxon>Arthropoda</taxon>
        <taxon>Hexapoda</taxon>
        <taxon>Insecta</taxon>
        <taxon>Pterygota</taxon>
        <taxon>Neoptera</taxon>
        <taxon>Polyneoptera</taxon>
        <taxon>Phasmatodea</taxon>
        <taxon>Timematodea</taxon>
        <taxon>Timematoidea</taxon>
        <taxon>Timematidae</taxon>
        <taxon>Timema</taxon>
    </lineage>
</organism>
<evidence type="ECO:0000313" key="12">
    <source>
        <dbReference type="EMBL" id="CAD7207575.1"/>
    </source>
</evidence>
<reference evidence="12" key="1">
    <citation type="submission" date="2020-11" db="EMBL/GenBank/DDBJ databases">
        <authorList>
            <person name="Tran Van P."/>
        </authorList>
    </citation>
    <scope>NUCLEOTIDE SEQUENCE</scope>
</reference>
<evidence type="ECO:0000256" key="3">
    <source>
        <dbReference type="ARBA" id="ARBA00022729"/>
    </source>
</evidence>
<keyword evidence="9" id="KW-0325">Glycoprotein</keyword>
<evidence type="ECO:0000256" key="4">
    <source>
        <dbReference type="ARBA" id="ARBA00022737"/>
    </source>
</evidence>
<evidence type="ECO:0000256" key="10">
    <source>
        <dbReference type="PROSITE-ProRule" id="PRU00124"/>
    </source>
</evidence>
<gene>
    <name evidence="12" type="ORF">TDIB3V08_LOCUS13723</name>
</gene>
<feature type="disulfide bond" evidence="10">
    <location>
        <begin position="115"/>
        <end position="130"/>
    </location>
</feature>
<dbReference type="Gene3D" id="4.10.400.10">
    <property type="entry name" value="Low-density Lipoprotein Receptor"/>
    <property type="match status" value="3"/>
</dbReference>
<dbReference type="Pfam" id="PF00057">
    <property type="entry name" value="Ldl_recept_a"/>
    <property type="match status" value="3"/>
</dbReference>
<dbReference type="InterPro" id="IPR036055">
    <property type="entry name" value="LDL_receptor-like_sf"/>
</dbReference>
<evidence type="ECO:0000256" key="7">
    <source>
        <dbReference type="ARBA" id="ARBA00023157"/>
    </source>
</evidence>
<evidence type="ECO:0000256" key="9">
    <source>
        <dbReference type="ARBA" id="ARBA00023180"/>
    </source>
</evidence>
<keyword evidence="6" id="KW-0472">Membrane</keyword>
<dbReference type="PANTHER" id="PTHR22722:SF5">
    <property type="entry name" value="LOW-DENSITY LIPOPROTEIN RECEPTOR-RELATED PROTEIN 1B"/>
    <property type="match status" value="1"/>
</dbReference>
<evidence type="ECO:0000256" key="11">
    <source>
        <dbReference type="SAM" id="MobiDB-lite"/>
    </source>
</evidence>
<dbReference type="PRINTS" id="PR00261">
    <property type="entry name" value="LDLRECEPTOR"/>
</dbReference>
<keyword evidence="2" id="KW-0812">Transmembrane</keyword>
<proteinExistence type="predicted"/>
<dbReference type="InterPro" id="IPR023415">
    <property type="entry name" value="LDLR_class-A_CS"/>
</dbReference>
<dbReference type="PROSITE" id="PS01209">
    <property type="entry name" value="LDLRA_1"/>
    <property type="match status" value="2"/>
</dbReference>
<dbReference type="SMART" id="SM00192">
    <property type="entry name" value="LDLa"/>
    <property type="match status" value="3"/>
</dbReference>
<feature type="disulfide bond" evidence="10">
    <location>
        <begin position="103"/>
        <end position="121"/>
    </location>
</feature>
<evidence type="ECO:0000256" key="8">
    <source>
        <dbReference type="ARBA" id="ARBA00023170"/>
    </source>
</evidence>
<dbReference type="FunFam" id="4.10.400.10:FF:000113">
    <property type="entry name" value="Low-density lipoprotein receptor-related protein 8"/>
    <property type="match status" value="1"/>
</dbReference>
<evidence type="ECO:0000256" key="1">
    <source>
        <dbReference type="ARBA" id="ARBA00004167"/>
    </source>
</evidence>
<feature type="disulfide bond" evidence="10">
    <location>
        <begin position="27"/>
        <end position="42"/>
    </location>
</feature>
<dbReference type="PANTHER" id="PTHR22722">
    <property type="entry name" value="LOW-DENSITY LIPOPROTEIN RECEPTOR-RELATED PROTEIN 2-RELATED"/>
    <property type="match status" value="1"/>
</dbReference>
<dbReference type="GO" id="GO:0043235">
    <property type="term" value="C:receptor complex"/>
    <property type="evidence" value="ECO:0007669"/>
    <property type="project" value="TreeGrafter"/>
</dbReference>